<evidence type="ECO:0000313" key="1">
    <source>
        <dbReference type="EMBL" id="KAH7958817.1"/>
    </source>
</evidence>
<proteinExistence type="predicted"/>
<organism evidence="1 2">
    <name type="scientific">Dermacentor silvarum</name>
    <name type="common">Tick</name>
    <dbReference type="NCBI Taxonomy" id="543639"/>
    <lineage>
        <taxon>Eukaryota</taxon>
        <taxon>Metazoa</taxon>
        <taxon>Ecdysozoa</taxon>
        <taxon>Arthropoda</taxon>
        <taxon>Chelicerata</taxon>
        <taxon>Arachnida</taxon>
        <taxon>Acari</taxon>
        <taxon>Parasitiformes</taxon>
        <taxon>Ixodida</taxon>
        <taxon>Ixodoidea</taxon>
        <taxon>Ixodidae</taxon>
        <taxon>Rhipicephalinae</taxon>
        <taxon>Dermacentor</taxon>
    </lineage>
</organism>
<evidence type="ECO:0000313" key="2">
    <source>
        <dbReference type="Proteomes" id="UP000821865"/>
    </source>
</evidence>
<sequence length="183" mass="20161">MRSISAVVELITHGTASLYRHTLTPQQKGGTVTPSPRLPASNSTGGHAAEPPALVSRVTKCNLKRDRYSQLPYSARKDVLNAKMDSENLADWVGTITAYAAFAALSSSESNVTLAGLDMSAERLFYVNHCVTWCHQYSTLTGNYAPYRSRCIVPLMNMPEFSRTFGCAPGEPMNPRNKCTFWH</sequence>
<name>A0ACB8D306_DERSI</name>
<protein>
    <submittedName>
        <fullName evidence="1">Uncharacterized protein</fullName>
    </submittedName>
</protein>
<gene>
    <name evidence="1" type="ORF">HPB49_005432</name>
</gene>
<reference evidence="1" key="1">
    <citation type="submission" date="2020-05" db="EMBL/GenBank/DDBJ databases">
        <title>Large-scale comparative analyses of tick genomes elucidate their genetic diversity and vector capacities.</title>
        <authorList>
            <person name="Jia N."/>
            <person name="Wang J."/>
            <person name="Shi W."/>
            <person name="Du L."/>
            <person name="Sun Y."/>
            <person name="Zhan W."/>
            <person name="Jiang J."/>
            <person name="Wang Q."/>
            <person name="Zhang B."/>
            <person name="Ji P."/>
            <person name="Sakyi L.B."/>
            <person name="Cui X."/>
            <person name="Yuan T."/>
            <person name="Jiang B."/>
            <person name="Yang W."/>
            <person name="Lam T.T.-Y."/>
            <person name="Chang Q."/>
            <person name="Ding S."/>
            <person name="Wang X."/>
            <person name="Zhu J."/>
            <person name="Ruan X."/>
            <person name="Zhao L."/>
            <person name="Wei J."/>
            <person name="Que T."/>
            <person name="Du C."/>
            <person name="Cheng J."/>
            <person name="Dai P."/>
            <person name="Han X."/>
            <person name="Huang E."/>
            <person name="Gao Y."/>
            <person name="Liu J."/>
            <person name="Shao H."/>
            <person name="Ye R."/>
            <person name="Li L."/>
            <person name="Wei W."/>
            <person name="Wang X."/>
            <person name="Wang C."/>
            <person name="Yang T."/>
            <person name="Huo Q."/>
            <person name="Li W."/>
            <person name="Guo W."/>
            <person name="Chen H."/>
            <person name="Zhou L."/>
            <person name="Ni X."/>
            <person name="Tian J."/>
            <person name="Zhou Y."/>
            <person name="Sheng Y."/>
            <person name="Liu T."/>
            <person name="Pan Y."/>
            <person name="Xia L."/>
            <person name="Li J."/>
            <person name="Zhao F."/>
            <person name="Cao W."/>
        </authorList>
    </citation>
    <scope>NUCLEOTIDE SEQUENCE</scope>
    <source>
        <strain evidence="1">Dsil-2018</strain>
    </source>
</reference>
<accession>A0ACB8D306</accession>
<dbReference type="Proteomes" id="UP000821865">
    <property type="component" value="Chromosome 3"/>
</dbReference>
<keyword evidence="2" id="KW-1185">Reference proteome</keyword>
<dbReference type="EMBL" id="CM023472">
    <property type="protein sequence ID" value="KAH7958817.1"/>
    <property type="molecule type" value="Genomic_DNA"/>
</dbReference>
<comment type="caution">
    <text evidence="1">The sequence shown here is derived from an EMBL/GenBank/DDBJ whole genome shotgun (WGS) entry which is preliminary data.</text>
</comment>